<feature type="region of interest" description="Disordered" evidence="1">
    <location>
        <begin position="1"/>
        <end position="21"/>
    </location>
</feature>
<accession>A0A367ZJU2</accession>
<protein>
    <submittedName>
        <fullName evidence="2">Uncharacterized protein</fullName>
    </submittedName>
</protein>
<name>A0A367ZJU2_9BACT</name>
<dbReference type="AlphaFoldDB" id="A0A367ZJU2"/>
<comment type="caution">
    <text evidence="2">The sequence shown here is derived from an EMBL/GenBank/DDBJ whole genome shotgun (WGS) entry which is preliminary data.</text>
</comment>
<dbReference type="Proteomes" id="UP000252355">
    <property type="component" value="Unassembled WGS sequence"/>
</dbReference>
<evidence type="ECO:0000313" key="3">
    <source>
        <dbReference type="Proteomes" id="UP000252355"/>
    </source>
</evidence>
<evidence type="ECO:0000313" key="2">
    <source>
        <dbReference type="EMBL" id="RCK78366.1"/>
    </source>
</evidence>
<gene>
    <name evidence="2" type="ORF">OZSIB_1468</name>
</gene>
<organism evidence="2 3">
    <name type="scientific">Candidatus Ozemobacter sibiricus</name>
    <dbReference type="NCBI Taxonomy" id="2268124"/>
    <lineage>
        <taxon>Bacteria</taxon>
        <taxon>Candidatus Ozemobacteria</taxon>
        <taxon>Candidatus Ozemobacterales</taxon>
        <taxon>Candidatus Ozemobacteraceae</taxon>
        <taxon>Candidatus Ozemobacter</taxon>
    </lineage>
</organism>
<evidence type="ECO:0000256" key="1">
    <source>
        <dbReference type="SAM" id="MobiDB-lite"/>
    </source>
</evidence>
<dbReference type="EMBL" id="QOQW01000023">
    <property type="protein sequence ID" value="RCK78366.1"/>
    <property type="molecule type" value="Genomic_DNA"/>
</dbReference>
<proteinExistence type="predicted"/>
<reference evidence="2 3" key="1">
    <citation type="submission" date="2018-05" db="EMBL/GenBank/DDBJ databases">
        <title>A metagenomic window into the 2 km-deep terrestrial subsurface aquifer revealed taxonomically and functionally diverse microbial community comprising novel uncultured bacterial lineages.</title>
        <authorList>
            <person name="Kadnikov V.V."/>
            <person name="Mardanov A.V."/>
            <person name="Beletsky A.V."/>
            <person name="Banks D."/>
            <person name="Pimenov N.V."/>
            <person name="Frank Y.A."/>
            <person name="Karnachuk O.V."/>
            <person name="Ravin N.V."/>
        </authorList>
    </citation>
    <scope>NUCLEOTIDE SEQUENCE [LARGE SCALE GENOMIC DNA]</scope>
    <source>
        <strain evidence="2">BY5</strain>
    </source>
</reference>
<sequence length="112" mass="12079">MPDRSSPRMTFFQPGASPDGPRQACPFCGCDQPASPRYPAYACATCCEKATDAQGRRLEFFNESVFGGLAARYRDTGEPYQGGGQCFIDGIECQAVEGRFGGIVIQPRVRAG</sequence>